<dbReference type="OrthoDB" id="9786134at2"/>
<feature type="compositionally biased region" description="Basic and acidic residues" evidence="1">
    <location>
        <begin position="211"/>
        <end position="226"/>
    </location>
</feature>
<accession>A0A5C6DFL8</accession>
<sequence length="226" mass="25425">MRQVPSIFSIQVGLPRVMADEREWTSGFLKESITELLWLGTTNLQGDAQADLVHHGGPHKAVCVYSAVHYPYWRKQLQLPDLLGGDFGENFTVAALRECDVCIGDTFTIGDCVVQVSQPRQPCWKLARRWGIKDLALQVQQTGFTGWYFRVLTEGHVQRGMELRLVDRLHAEWTIEAANQLMHHDKHNQAAAARLAAVPELSPSWQATLSKRADTGEQPDEAKRLG</sequence>
<dbReference type="SUPFAM" id="SSF50800">
    <property type="entry name" value="PK beta-barrel domain-like"/>
    <property type="match status" value="1"/>
</dbReference>
<organism evidence="3 4">
    <name type="scientific">Novipirellula artificiosorum</name>
    <dbReference type="NCBI Taxonomy" id="2528016"/>
    <lineage>
        <taxon>Bacteria</taxon>
        <taxon>Pseudomonadati</taxon>
        <taxon>Planctomycetota</taxon>
        <taxon>Planctomycetia</taxon>
        <taxon>Pirellulales</taxon>
        <taxon>Pirellulaceae</taxon>
        <taxon>Novipirellula</taxon>
    </lineage>
</organism>
<gene>
    <name evidence="3" type="ORF">Poly41_49260</name>
</gene>
<dbReference type="RefSeq" id="WP_146529386.1">
    <property type="nucleotide sequence ID" value="NZ_SJPV01000009.1"/>
</dbReference>
<dbReference type="InterPro" id="IPR005163">
    <property type="entry name" value="Tri_helical_YiiM-like"/>
</dbReference>
<feature type="region of interest" description="Disordered" evidence="1">
    <location>
        <begin position="206"/>
        <end position="226"/>
    </location>
</feature>
<dbReference type="Pfam" id="PF03473">
    <property type="entry name" value="MOSC"/>
    <property type="match status" value="1"/>
</dbReference>
<dbReference type="InterPro" id="IPR052353">
    <property type="entry name" value="Benzoxazolinone_Detox_Enz"/>
</dbReference>
<name>A0A5C6DFL8_9BACT</name>
<dbReference type="GO" id="GO:0030151">
    <property type="term" value="F:molybdenum ion binding"/>
    <property type="evidence" value="ECO:0007669"/>
    <property type="project" value="InterPro"/>
</dbReference>
<evidence type="ECO:0000259" key="2">
    <source>
        <dbReference type="PROSITE" id="PS51340"/>
    </source>
</evidence>
<feature type="domain" description="MOSC" evidence="2">
    <location>
        <begin position="31"/>
        <end position="166"/>
    </location>
</feature>
<reference evidence="3 4" key="1">
    <citation type="submission" date="2019-02" db="EMBL/GenBank/DDBJ databases">
        <title>Deep-cultivation of Planctomycetes and their phenomic and genomic characterization uncovers novel biology.</title>
        <authorList>
            <person name="Wiegand S."/>
            <person name="Jogler M."/>
            <person name="Boedeker C."/>
            <person name="Pinto D."/>
            <person name="Vollmers J."/>
            <person name="Rivas-Marin E."/>
            <person name="Kohn T."/>
            <person name="Peeters S.H."/>
            <person name="Heuer A."/>
            <person name="Rast P."/>
            <person name="Oberbeckmann S."/>
            <person name="Bunk B."/>
            <person name="Jeske O."/>
            <person name="Meyerdierks A."/>
            <person name="Storesund J.E."/>
            <person name="Kallscheuer N."/>
            <person name="Luecker S."/>
            <person name="Lage O.M."/>
            <person name="Pohl T."/>
            <person name="Merkel B.J."/>
            <person name="Hornburger P."/>
            <person name="Mueller R.-W."/>
            <person name="Bruemmer F."/>
            <person name="Labrenz M."/>
            <person name="Spormann A.M."/>
            <person name="Op Den Camp H."/>
            <person name="Overmann J."/>
            <person name="Amann R."/>
            <person name="Jetten M.S.M."/>
            <person name="Mascher T."/>
            <person name="Medema M.H."/>
            <person name="Devos D.P."/>
            <person name="Kaster A.-K."/>
            <person name="Ovreas L."/>
            <person name="Rohde M."/>
            <person name="Galperin M.Y."/>
            <person name="Jogler C."/>
        </authorList>
    </citation>
    <scope>NUCLEOTIDE SEQUENCE [LARGE SCALE GENOMIC DNA]</scope>
    <source>
        <strain evidence="3 4">Poly41</strain>
    </source>
</reference>
<evidence type="ECO:0000313" key="3">
    <source>
        <dbReference type="EMBL" id="TWU33926.1"/>
    </source>
</evidence>
<dbReference type="Proteomes" id="UP000319143">
    <property type="component" value="Unassembled WGS sequence"/>
</dbReference>
<dbReference type="PANTHER" id="PTHR30212:SF4">
    <property type="entry name" value="MOSC DOMAIN-CONTAINING PROTEIN"/>
    <property type="match status" value="1"/>
</dbReference>
<evidence type="ECO:0000313" key="4">
    <source>
        <dbReference type="Proteomes" id="UP000319143"/>
    </source>
</evidence>
<dbReference type="Gene3D" id="2.40.33.20">
    <property type="entry name" value="PK beta-barrel domain-like"/>
    <property type="match status" value="1"/>
</dbReference>
<dbReference type="EMBL" id="SJPV01000009">
    <property type="protein sequence ID" value="TWU33926.1"/>
    <property type="molecule type" value="Genomic_DNA"/>
</dbReference>
<proteinExistence type="predicted"/>
<dbReference type="InterPro" id="IPR005302">
    <property type="entry name" value="MoCF_Sase_C"/>
</dbReference>
<dbReference type="Pfam" id="PF03475">
    <property type="entry name" value="YiiM_3-alpha"/>
    <property type="match status" value="1"/>
</dbReference>
<dbReference type="InterPro" id="IPR011037">
    <property type="entry name" value="Pyrv_Knase-like_insert_dom_sf"/>
</dbReference>
<dbReference type="AlphaFoldDB" id="A0A5C6DFL8"/>
<dbReference type="GO" id="GO:0030170">
    <property type="term" value="F:pyridoxal phosphate binding"/>
    <property type="evidence" value="ECO:0007669"/>
    <property type="project" value="InterPro"/>
</dbReference>
<dbReference type="PROSITE" id="PS51340">
    <property type="entry name" value="MOSC"/>
    <property type="match status" value="1"/>
</dbReference>
<protein>
    <submittedName>
        <fullName evidence="3">6-N-hydroxylaminopurine resistance protein</fullName>
    </submittedName>
</protein>
<evidence type="ECO:0000256" key="1">
    <source>
        <dbReference type="SAM" id="MobiDB-lite"/>
    </source>
</evidence>
<keyword evidence="4" id="KW-1185">Reference proteome</keyword>
<dbReference type="PANTHER" id="PTHR30212">
    <property type="entry name" value="PROTEIN YIIM"/>
    <property type="match status" value="1"/>
</dbReference>
<comment type="caution">
    <text evidence="3">The sequence shown here is derived from an EMBL/GenBank/DDBJ whole genome shotgun (WGS) entry which is preliminary data.</text>
</comment>
<dbReference type="GO" id="GO:0003824">
    <property type="term" value="F:catalytic activity"/>
    <property type="evidence" value="ECO:0007669"/>
    <property type="project" value="InterPro"/>
</dbReference>